<comment type="caution">
    <text evidence="1">The sequence shown here is derived from an EMBL/GenBank/DDBJ whole genome shotgun (WGS) entry which is preliminary data.</text>
</comment>
<organism evidence="1 2">
    <name type="scientific">Stentor coeruleus</name>
    <dbReference type="NCBI Taxonomy" id="5963"/>
    <lineage>
        <taxon>Eukaryota</taxon>
        <taxon>Sar</taxon>
        <taxon>Alveolata</taxon>
        <taxon>Ciliophora</taxon>
        <taxon>Postciliodesmatophora</taxon>
        <taxon>Heterotrichea</taxon>
        <taxon>Heterotrichida</taxon>
        <taxon>Stentoridae</taxon>
        <taxon>Stentor</taxon>
    </lineage>
</organism>
<reference evidence="1 2" key="1">
    <citation type="submission" date="2016-11" db="EMBL/GenBank/DDBJ databases">
        <title>The macronuclear genome of Stentor coeruleus: a giant cell with tiny introns.</title>
        <authorList>
            <person name="Slabodnick M."/>
            <person name="Ruby J.G."/>
            <person name="Reiff S.B."/>
            <person name="Swart E.C."/>
            <person name="Gosai S."/>
            <person name="Prabakaran S."/>
            <person name="Witkowska E."/>
            <person name="Larue G.E."/>
            <person name="Fisher S."/>
            <person name="Freeman R.M."/>
            <person name="Gunawardena J."/>
            <person name="Chu W."/>
            <person name="Stover N.A."/>
            <person name="Gregory B.D."/>
            <person name="Nowacki M."/>
            <person name="Derisi J."/>
            <person name="Roy S.W."/>
            <person name="Marshall W.F."/>
            <person name="Sood P."/>
        </authorList>
    </citation>
    <scope>NUCLEOTIDE SEQUENCE [LARGE SCALE GENOMIC DNA]</scope>
    <source>
        <strain evidence="1">WM001</strain>
    </source>
</reference>
<protein>
    <submittedName>
        <fullName evidence="1">Uncharacterized protein</fullName>
    </submittedName>
</protein>
<gene>
    <name evidence="1" type="ORF">SteCoe_4073</name>
</gene>
<name>A0A1R2CVJ0_9CILI</name>
<evidence type="ECO:0000313" key="1">
    <source>
        <dbReference type="EMBL" id="OMJ92995.1"/>
    </source>
</evidence>
<dbReference type="AlphaFoldDB" id="A0A1R2CVJ0"/>
<proteinExistence type="predicted"/>
<evidence type="ECO:0000313" key="2">
    <source>
        <dbReference type="Proteomes" id="UP000187209"/>
    </source>
</evidence>
<dbReference type="Proteomes" id="UP000187209">
    <property type="component" value="Unassembled WGS sequence"/>
</dbReference>
<dbReference type="EMBL" id="MPUH01000050">
    <property type="protein sequence ID" value="OMJ92995.1"/>
    <property type="molecule type" value="Genomic_DNA"/>
</dbReference>
<keyword evidence="2" id="KW-1185">Reference proteome</keyword>
<sequence>MDSNDCEFYNEDDLSLNYFDKDLCPINSDLTTNSTRSSSFDIEECLNHMNSISNVDPRFAVEIDLLTFDY</sequence>
<accession>A0A1R2CVJ0</accession>